<evidence type="ECO:0000256" key="9">
    <source>
        <dbReference type="ARBA" id="ARBA00046432"/>
    </source>
</evidence>
<dbReference type="CDD" id="cd11558">
    <property type="entry name" value="W2_eIF2B_epsilon"/>
    <property type="match status" value="1"/>
</dbReference>
<dbReference type="Gene3D" id="2.160.10.10">
    <property type="entry name" value="Hexapeptide repeat proteins"/>
    <property type="match status" value="2"/>
</dbReference>
<dbReference type="InterPro" id="IPR003307">
    <property type="entry name" value="W2_domain"/>
</dbReference>
<proteinExistence type="inferred from homology"/>
<evidence type="ECO:0000256" key="5">
    <source>
        <dbReference type="ARBA" id="ARBA00022679"/>
    </source>
</evidence>
<dbReference type="SMART" id="SM00515">
    <property type="entry name" value="eIF5C"/>
    <property type="match status" value="1"/>
</dbReference>
<dbReference type="GO" id="GO:0005851">
    <property type="term" value="C:eukaryotic translation initiation factor 2B complex"/>
    <property type="evidence" value="ECO:0007669"/>
    <property type="project" value="TreeGrafter"/>
</dbReference>
<dbReference type="Proteomes" id="UP001210925">
    <property type="component" value="Unassembled WGS sequence"/>
</dbReference>
<gene>
    <name evidence="12" type="ORF">HK103_003950</name>
</gene>
<feature type="domain" description="W2" evidence="11">
    <location>
        <begin position="410"/>
        <end position="569"/>
    </location>
</feature>
<protein>
    <recommendedName>
        <fullName evidence="7">Translation initiation factor eIF2B subunit epsilon</fullName>
    </recommendedName>
    <alternativeName>
        <fullName evidence="8">eIF2B GDP-GTP exchange factor subunit epsilon</fullName>
    </alternativeName>
</protein>
<evidence type="ECO:0000256" key="2">
    <source>
        <dbReference type="ARBA" id="ARBA00007878"/>
    </source>
</evidence>
<dbReference type="Gene3D" id="1.25.40.180">
    <property type="match status" value="1"/>
</dbReference>
<dbReference type="GO" id="GO:0016740">
    <property type="term" value="F:transferase activity"/>
    <property type="evidence" value="ECO:0007669"/>
    <property type="project" value="UniProtKB-KW"/>
</dbReference>
<organism evidence="12 13">
    <name type="scientific">Boothiomyces macroporosus</name>
    <dbReference type="NCBI Taxonomy" id="261099"/>
    <lineage>
        <taxon>Eukaryota</taxon>
        <taxon>Fungi</taxon>
        <taxon>Fungi incertae sedis</taxon>
        <taxon>Chytridiomycota</taxon>
        <taxon>Chytridiomycota incertae sedis</taxon>
        <taxon>Chytridiomycetes</taxon>
        <taxon>Rhizophydiales</taxon>
        <taxon>Terramycetaceae</taxon>
        <taxon>Boothiomyces</taxon>
    </lineage>
</organism>
<keyword evidence="3" id="KW-0963">Cytoplasm</keyword>
<feature type="compositionally biased region" description="Acidic residues" evidence="10">
    <location>
        <begin position="394"/>
        <end position="411"/>
    </location>
</feature>
<dbReference type="InterPro" id="IPR044123">
    <property type="entry name" value="W2_eIF2B_epsilon"/>
</dbReference>
<keyword evidence="4" id="KW-0396">Initiation factor</keyword>
<dbReference type="AlphaFoldDB" id="A0AAD5Y8K7"/>
<dbReference type="InterPro" id="IPR016024">
    <property type="entry name" value="ARM-type_fold"/>
</dbReference>
<evidence type="ECO:0000256" key="10">
    <source>
        <dbReference type="SAM" id="MobiDB-lite"/>
    </source>
</evidence>
<keyword evidence="6" id="KW-0648">Protein biosynthesis</keyword>
<dbReference type="Pfam" id="PF25084">
    <property type="entry name" value="LbH_EIF2B"/>
    <property type="match status" value="1"/>
</dbReference>
<dbReference type="SUPFAM" id="SSF48371">
    <property type="entry name" value="ARM repeat"/>
    <property type="match status" value="1"/>
</dbReference>
<reference evidence="12" key="1">
    <citation type="submission" date="2020-05" db="EMBL/GenBank/DDBJ databases">
        <title>Phylogenomic resolution of chytrid fungi.</title>
        <authorList>
            <person name="Stajich J.E."/>
            <person name="Amses K."/>
            <person name="Simmons R."/>
            <person name="Seto K."/>
            <person name="Myers J."/>
            <person name="Bonds A."/>
            <person name="Quandt C.A."/>
            <person name="Barry K."/>
            <person name="Liu P."/>
            <person name="Grigoriev I."/>
            <person name="Longcore J.E."/>
            <person name="James T.Y."/>
        </authorList>
    </citation>
    <scope>NUCLEOTIDE SEQUENCE</scope>
    <source>
        <strain evidence="12">PLAUS21</strain>
    </source>
</reference>
<comment type="subcellular location">
    <subcellularLocation>
        <location evidence="1">Cytoplasm</location>
        <location evidence="1">Cytosol</location>
    </subcellularLocation>
</comment>
<evidence type="ECO:0000256" key="6">
    <source>
        <dbReference type="ARBA" id="ARBA00022917"/>
    </source>
</evidence>
<evidence type="ECO:0000313" key="12">
    <source>
        <dbReference type="EMBL" id="KAJ3262107.1"/>
    </source>
</evidence>
<dbReference type="GO" id="GO:0005085">
    <property type="term" value="F:guanyl-nucleotide exchange factor activity"/>
    <property type="evidence" value="ECO:0007669"/>
    <property type="project" value="InterPro"/>
</dbReference>
<accession>A0AAD5Y8K7</accession>
<evidence type="ECO:0000256" key="3">
    <source>
        <dbReference type="ARBA" id="ARBA00022490"/>
    </source>
</evidence>
<evidence type="ECO:0000256" key="1">
    <source>
        <dbReference type="ARBA" id="ARBA00004514"/>
    </source>
</evidence>
<sequence>MPLVEIIVSQELRSMGDVLRDMDAKQILQSDFILMSGDVVSNVNLAPLVEEHKKRKLADKNLIMTLVTKQASANHPTRSKAEEELFVLDTKTNECVHYEAYRRYPPRKNVSLNPRIFKTHPDIVIHNDLIDCQIDICSIEVPALFTENFDYQDIRKDFLKGILESELLGKSIYCHILQNEYAAQVSTLQMYNSISKDIMLRWVYPLAPENIFYRNDGVISHSLHNIYKGEKLTLDRSATLTEMVVIGSGTKVGANTKISHSVIGENCTIGANAVIEGSYIFANSVIGDKCVISKSIVGENVQILEKVTLENGCVLDFGVCVGPNVKLEPRTRISAEKHSDEYHDDSENELEYDVVGRGGRGYVYNPDYSDDEDEIDLRNVSRSYLDYESPSEYTEADQETDPETDGEYEEEEGNEWYVEVEQTIQRAFDENHSAEIAVLELNTLKMAMNITFQDLRQIVFPAILKLVMKGGNNKDRQKVVAKWFPVLVKFTHSDDDQMHLLNLLQQFLVDNPALISFSPQLIMAGYNIDLFKEEMILKWYENGPPINIKDAVLPLIKWLNEAETESEDESD</sequence>
<dbReference type="PANTHER" id="PTHR45887:SF1">
    <property type="entry name" value="TRANSLATION INITIATION FACTOR EIF-2B SUBUNIT EPSILON"/>
    <property type="match status" value="1"/>
</dbReference>
<comment type="similarity">
    <text evidence="2">Belongs to the eIF-2B gamma/epsilon subunits family.</text>
</comment>
<dbReference type="SUPFAM" id="SSF51161">
    <property type="entry name" value="Trimeric LpxA-like enzymes"/>
    <property type="match status" value="1"/>
</dbReference>
<feature type="region of interest" description="Disordered" evidence="10">
    <location>
        <begin position="388"/>
        <end position="411"/>
    </location>
</feature>
<keyword evidence="5" id="KW-0808">Transferase</keyword>
<dbReference type="InterPro" id="IPR011004">
    <property type="entry name" value="Trimer_LpxA-like_sf"/>
</dbReference>
<dbReference type="PROSITE" id="PS00101">
    <property type="entry name" value="HEXAPEP_TRANSFERASES"/>
    <property type="match status" value="1"/>
</dbReference>
<dbReference type="Gene3D" id="3.90.550.10">
    <property type="entry name" value="Spore Coat Polysaccharide Biosynthesis Protein SpsA, Chain A"/>
    <property type="match status" value="1"/>
</dbReference>
<evidence type="ECO:0000256" key="4">
    <source>
        <dbReference type="ARBA" id="ARBA00022540"/>
    </source>
</evidence>
<dbReference type="InterPro" id="IPR029044">
    <property type="entry name" value="Nucleotide-diphossugar_trans"/>
</dbReference>
<keyword evidence="13" id="KW-1185">Reference proteome</keyword>
<dbReference type="InterPro" id="IPR056764">
    <property type="entry name" value="LbH_EIF2B3/5"/>
</dbReference>
<evidence type="ECO:0000313" key="13">
    <source>
        <dbReference type="Proteomes" id="UP001210925"/>
    </source>
</evidence>
<dbReference type="SUPFAM" id="SSF53448">
    <property type="entry name" value="Nucleotide-diphospho-sugar transferases"/>
    <property type="match status" value="1"/>
</dbReference>
<dbReference type="InterPro" id="IPR018357">
    <property type="entry name" value="Hexapep_transf_CS"/>
</dbReference>
<evidence type="ECO:0000256" key="7">
    <source>
        <dbReference type="ARBA" id="ARBA00044144"/>
    </source>
</evidence>
<dbReference type="GO" id="GO:0003743">
    <property type="term" value="F:translation initiation factor activity"/>
    <property type="evidence" value="ECO:0007669"/>
    <property type="project" value="TreeGrafter"/>
</dbReference>
<dbReference type="PROSITE" id="PS51363">
    <property type="entry name" value="W2"/>
    <property type="match status" value="1"/>
</dbReference>
<dbReference type="EMBL" id="JADGKB010000003">
    <property type="protein sequence ID" value="KAJ3262107.1"/>
    <property type="molecule type" value="Genomic_DNA"/>
</dbReference>
<dbReference type="InterPro" id="IPR051956">
    <property type="entry name" value="eIF2B_epsilon"/>
</dbReference>
<dbReference type="Pfam" id="PF02020">
    <property type="entry name" value="W2"/>
    <property type="match status" value="1"/>
</dbReference>
<evidence type="ECO:0000259" key="11">
    <source>
        <dbReference type="PROSITE" id="PS51363"/>
    </source>
</evidence>
<dbReference type="GO" id="GO:0031369">
    <property type="term" value="F:translation initiation factor binding"/>
    <property type="evidence" value="ECO:0007669"/>
    <property type="project" value="InterPro"/>
</dbReference>
<name>A0AAD5Y8K7_9FUNG</name>
<dbReference type="PANTHER" id="PTHR45887">
    <property type="entry name" value="TRANSLATION INITIATION FACTOR EIF-2B SUBUNIT EPSILON"/>
    <property type="match status" value="1"/>
</dbReference>
<comment type="subunit">
    <text evidence="9">Component of the translation initiation factor 2B (eIF2B) complex which is a heterodecamer of two sets of five different subunits: alpha, beta, gamma, delta and epsilon. Subunits alpha, beta and delta comprise a regulatory subcomplex and subunits epsilon and gamma comprise a catalytic subcomplex. Within the complex, the hexameric regulatory complex resides at the center, with the two heterodimeric catalytic subcomplexes bound on opposite sides.</text>
</comment>
<evidence type="ECO:0000256" key="8">
    <source>
        <dbReference type="ARBA" id="ARBA00044345"/>
    </source>
</evidence>
<comment type="caution">
    <text evidence="12">The sequence shown here is derived from an EMBL/GenBank/DDBJ whole genome shotgun (WGS) entry which is preliminary data.</text>
</comment>